<accession>A0A9D1DFZ9</accession>
<feature type="binding site" evidence="14">
    <location>
        <position position="187"/>
    </location>
    <ligand>
        <name>L-threonine</name>
        <dbReference type="ChEBI" id="CHEBI:57926"/>
    </ligand>
</feature>
<dbReference type="FunFam" id="3.90.870.10:FF:000008">
    <property type="entry name" value="Threonylcarbamoyl-AMP synthase"/>
    <property type="match status" value="1"/>
</dbReference>
<dbReference type="Gene3D" id="3.40.50.11030">
    <property type="entry name" value="Threonylcarbamoyl-AMP synthase, C-terminal domain"/>
    <property type="match status" value="1"/>
</dbReference>
<dbReference type="InterPro" id="IPR010923">
    <property type="entry name" value="T(6)A37_SUA5"/>
</dbReference>
<dbReference type="GO" id="GO:0005524">
    <property type="term" value="F:ATP binding"/>
    <property type="evidence" value="ECO:0007669"/>
    <property type="project" value="UniProtKB-UniRule"/>
</dbReference>
<comment type="catalytic activity">
    <reaction evidence="12 13">
        <text>L-threonine + hydrogencarbonate + ATP = L-threonylcarbamoyladenylate + diphosphate + H2O</text>
        <dbReference type="Rhea" id="RHEA:36407"/>
        <dbReference type="ChEBI" id="CHEBI:15377"/>
        <dbReference type="ChEBI" id="CHEBI:17544"/>
        <dbReference type="ChEBI" id="CHEBI:30616"/>
        <dbReference type="ChEBI" id="CHEBI:33019"/>
        <dbReference type="ChEBI" id="CHEBI:57926"/>
        <dbReference type="ChEBI" id="CHEBI:73682"/>
        <dbReference type="EC" id="2.7.7.87"/>
    </reaction>
</comment>
<keyword evidence="9 13" id="KW-0547">Nucleotide-binding</keyword>
<comment type="similarity">
    <text evidence="2 13">Belongs to the SUA5 family.</text>
</comment>
<dbReference type="PANTHER" id="PTHR17490">
    <property type="entry name" value="SUA5"/>
    <property type="match status" value="1"/>
</dbReference>
<dbReference type="EC" id="2.7.7.87" evidence="3 13"/>
<evidence type="ECO:0000256" key="6">
    <source>
        <dbReference type="ARBA" id="ARBA00022679"/>
    </source>
</evidence>
<evidence type="ECO:0000256" key="14">
    <source>
        <dbReference type="PIRSR" id="PIRSR004930-1"/>
    </source>
</evidence>
<evidence type="ECO:0000256" key="7">
    <source>
        <dbReference type="ARBA" id="ARBA00022694"/>
    </source>
</evidence>
<dbReference type="GO" id="GO:0008033">
    <property type="term" value="P:tRNA processing"/>
    <property type="evidence" value="ECO:0007669"/>
    <property type="project" value="UniProtKB-KW"/>
</dbReference>
<dbReference type="InterPro" id="IPR006070">
    <property type="entry name" value="Sua5-like_dom"/>
</dbReference>
<feature type="binding site" evidence="14">
    <location>
        <position position="243"/>
    </location>
    <ligand>
        <name>ATP</name>
        <dbReference type="ChEBI" id="CHEBI:30616"/>
    </ligand>
</feature>
<feature type="binding site" evidence="14">
    <location>
        <position position="127"/>
    </location>
    <ligand>
        <name>L-threonine</name>
        <dbReference type="ChEBI" id="CHEBI:57926"/>
    </ligand>
</feature>
<dbReference type="AlphaFoldDB" id="A0A9D1DFZ9"/>
<sequence length="346" mass="37036">MEKRNQILKDTVLLHASQQEDILTAAQILKKGGLVGIPTETVYGLAANALDGNACAKIFAAKGRPADNPLIVHICDIKQLYTLVRTVPEEAEKLASLYWPGPLTMIFPKADCIPDEVSAGLDTVAIRFPSHPAAQAVIRESGLPLAAPSANLSGRPSPTTAQHVLHDLGGKIDAVLDGGACSVGLESTVITLACTPPRLLRPGGVTLEQLRSALGNVILDPAVLNPLEAGEKAASPGMKYKHYAPKANVILLDGPREKYISYVNEHPVNAAALCYTEDQEFLSVPTVCYGNEQDPSEQARELFDALRRLDDLGVKTVFARQPKLDGVGLAVYNRLIRAAGFEVLKL</sequence>
<proteinExistence type="inferred from homology"/>
<dbReference type="PROSITE" id="PS51163">
    <property type="entry name" value="YRDC"/>
    <property type="match status" value="1"/>
</dbReference>
<evidence type="ECO:0000256" key="4">
    <source>
        <dbReference type="ARBA" id="ARBA00015492"/>
    </source>
</evidence>
<feature type="binding site" evidence="14">
    <location>
        <position position="68"/>
    </location>
    <ligand>
        <name>L-threonine</name>
        <dbReference type="ChEBI" id="CHEBI:57926"/>
    </ligand>
</feature>
<dbReference type="InterPro" id="IPR038385">
    <property type="entry name" value="Sua5/YwlC_C"/>
</dbReference>
<dbReference type="Pfam" id="PF03481">
    <property type="entry name" value="Sua5_C"/>
    <property type="match status" value="1"/>
</dbReference>
<feature type="binding site" evidence="14">
    <location>
        <position position="64"/>
    </location>
    <ligand>
        <name>ATP</name>
        <dbReference type="ChEBI" id="CHEBI:30616"/>
    </ligand>
</feature>
<dbReference type="InterPro" id="IPR017945">
    <property type="entry name" value="DHBP_synth_RibB-like_a/b_dom"/>
</dbReference>
<feature type="binding site" evidence="14">
    <location>
        <position position="157"/>
    </location>
    <ligand>
        <name>ATP</name>
        <dbReference type="ChEBI" id="CHEBI:30616"/>
    </ligand>
</feature>
<feature type="binding site" evidence="14">
    <location>
        <position position="41"/>
    </location>
    <ligand>
        <name>L-threonine</name>
        <dbReference type="ChEBI" id="CHEBI:57926"/>
    </ligand>
</feature>
<dbReference type="NCBIfam" id="TIGR00057">
    <property type="entry name" value="L-threonylcarbamoyladenylate synthase"/>
    <property type="match status" value="1"/>
</dbReference>
<evidence type="ECO:0000256" key="9">
    <source>
        <dbReference type="ARBA" id="ARBA00022741"/>
    </source>
</evidence>
<dbReference type="GO" id="GO:0061710">
    <property type="term" value="F:L-threonylcarbamoyladenylate synthase"/>
    <property type="evidence" value="ECO:0007669"/>
    <property type="project" value="UniProtKB-EC"/>
</dbReference>
<reference evidence="16" key="2">
    <citation type="journal article" date="2021" name="PeerJ">
        <title>Extensive microbial diversity within the chicken gut microbiome revealed by metagenomics and culture.</title>
        <authorList>
            <person name="Gilroy R."/>
            <person name="Ravi A."/>
            <person name="Getino M."/>
            <person name="Pursley I."/>
            <person name="Horton D.L."/>
            <person name="Alikhan N.F."/>
            <person name="Baker D."/>
            <person name="Gharbi K."/>
            <person name="Hall N."/>
            <person name="Watson M."/>
            <person name="Adriaenssens E.M."/>
            <person name="Foster-Nyarko E."/>
            <person name="Jarju S."/>
            <person name="Secka A."/>
            <person name="Antonio M."/>
            <person name="Oren A."/>
            <person name="Chaudhuri R.R."/>
            <person name="La Ragione R."/>
            <person name="Hildebrand F."/>
            <person name="Pallen M.J."/>
        </authorList>
    </citation>
    <scope>NUCLEOTIDE SEQUENCE</scope>
    <source>
        <strain evidence="16">ChiSxjej1B13-7958</strain>
    </source>
</reference>
<evidence type="ECO:0000313" key="17">
    <source>
        <dbReference type="Proteomes" id="UP000824242"/>
    </source>
</evidence>
<evidence type="ECO:0000313" key="16">
    <source>
        <dbReference type="EMBL" id="HIR47924.1"/>
    </source>
</evidence>
<evidence type="ECO:0000256" key="1">
    <source>
        <dbReference type="ARBA" id="ARBA00004496"/>
    </source>
</evidence>
<comment type="subcellular location">
    <subcellularLocation>
        <location evidence="1 13">Cytoplasm</location>
    </subcellularLocation>
</comment>
<evidence type="ECO:0000256" key="10">
    <source>
        <dbReference type="ARBA" id="ARBA00022840"/>
    </source>
</evidence>
<evidence type="ECO:0000256" key="11">
    <source>
        <dbReference type="ARBA" id="ARBA00029774"/>
    </source>
</evidence>
<keyword evidence="6 13" id="KW-0808">Transferase</keyword>
<evidence type="ECO:0000256" key="13">
    <source>
        <dbReference type="PIRNR" id="PIRNR004930"/>
    </source>
</evidence>
<evidence type="ECO:0000256" key="8">
    <source>
        <dbReference type="ARBA" id="ARBA00022695"/>
    </source>
</evidence>
<evidence type="ECO:0000256" key="12">
    <source>
        <dbReference type="ARBA" id="ARBA00048366"/>
    </source>
</evidence>
<feature type="binding site" evidence="14">
    <location>
        <position position="147"/>
    </location>
    <ligand>
        <name>L-threonine</name>
        <dbReference type="ChEBI" id="CHEBI:57926"/>
    </ligand>
</feature>
<feature type="binding site" evidence="14">
    <location>
        <position position="201"/>
    </location>
    <ligand>
        <name>ATP</name>
        <dbReference type="ChEBI" id="CHEBI:30616"/>
    </ligand>
</feature>
<dbReference type="GO" id="GO:0000049">
    <property type="term" value="F:tRNA binding"/>
    <property type="evidence" value="ECO:0007669"/>
    <property type="project" value="TreeGrafter"/>
</dbReference>
<feature type="binding site" evidence="14">
    <location>
        <position position="73"/>
    </location>
    <ligand>
        <name>L-threonine</name>
        <dbReference type="ChEBI" id="CHEBI:57926"/>
    </ligand>
</feature>
<feature type="binding site" evidence="14">
    <location>
        <position position="123"/>
    </location>
    <ligand>
        <name>ATP</name>
        <dbReference type="ChEBI" id="CHEBI:30616"/>
    </ligand>
</feature>
<feature type="domain" description="YrdC-like" evidence="15">
    <location>
        <begin position="19"/>
        <end position="205"/>
    </location>
</feature>
<dbReference type="GO" id="GO:0003725">
    <property type="term" value="F:double-stranded RNA binding"/>
    <property type="evidence" value="ECO:0007669"/>
    <property type="project" value="UniProtKB-UniRule"/>
</dbReference>
<dbReference type="Pfam" id="PF01300">
    <property type="entry name" value="Sua5_yciO_yrdC"/>
    <property type="match status" value="1"/>
</dbReference>
<dbReference type="GO" id="GO:0005737">
    <property type="term" value="C:cytoplasm"/>
    <property type="evidence" value="ECO:0007669"/>
    <property type="project" value="UniProtKB-SubCell"/>
</dbReference>
<organism evidence="16 17">
    <name type="scientific">Candidatus Caccousia avicola</name>
    <dbReference type="NCBI Taxonomy" id="2840721"/>
    <lineage>
        <taxon>Bacteria</taxon>
        <taxon>Bacillati</taxon>
        <taxon>Bacillota</taxon>
        <taxon>Clostridia</taxon>
        <taxon>Eubacteriales</taxon>
        <taxon>Oscillospiraceae</taxon>
        <taxon>Oscillospiraceae incertae sedis</taxon>
        <taxon>Candidatus Caccousia</taxon>
    </lineage>
</organism>
<keyword evidence="7 13" id="KW-0819">tRNA processing</keyword>
<protein>
    <recommendedName>
        <fullName evidence="4 13">Threonylcarbamoyl-AMP synthase</fullName>
        <shortName evidence="13">TC-AMP synthase</shortName>
        <ecNumber evidence="3 13">2.7.7.87</ecNumber>
    </recommendedName>
    <alternativeName>
        <fullName evidence="11 13">L-threonylcarbamoyladenylate synthase</fullName>
    </alternativeName>
</protein>
<dbReference type="EMBL" id="DVGZ01000107">
    <property type="protein sequence ID" value="HIR47924.1"/>
    <property type="molecule type" value="Genomic_DNA"/>
</dbReference>
<dbReference type="SUPFAM" id="SSF55821">
    <property type="entry name" value="YrdC/RibB"/>
    <property type="match status" value="1"/>
</dbReference>
<comment type="caution">
    <text evidence="16">The sequence shown here is derived from an EMBL/GenBank/DDBJ whole genome shotgun (WGS) entry which is preliminary data.</text>
</comment>
<dbReference type="Gene3D" id="3.90.870.10">
    <property type="entry name" value="DHBP synthase"/>
    <property type="match status" value="1"/>
</dbReference>
<dbReference type="PANTHER" id="PTHR17490:SF16">
    <property type="entry name" value="THREONYLCARBAMOYL-AMP SYNTHASE"/>
    <property type="match status" value="1"/>
</dbReference>
<feature type="binding site" evidence="14">
    <location>
        <position position="149"/>
    </location>
    <ligand>
        <name>ATP</name>
        <dbReference type="ChEBI" id="CHEBI:30616"/>
    </ligand>
</feature>
<evidence type="ECO:0000256" key="3">
    <source>
        <dbReference type="ARBA" id="ARBA00012584"/>
    </source>
</evidence>
<evidence type="ECO:0000256" key="5">
    <source>
        <dbReference type="ARBA" id="ARBA00022490"/>
    </source>
</evidence>
<dbReference type="Proteomes" id="UP000824242">
    <property type="component" value="Unassembled WGS sequence"/>
</dbReference>
<evidence type="ECO:0000259" key="15">
    <source>
        <dbReference type="PROSITE" id="PS51163"/>
    </source>
</evidence>
<keyword evidence="8 13" id="KW-0548">Nucleotidyltransferase</keyword>
<dbReference type="GO" id="GO:0006450">
    <property type="term" value="P:regulation of translational fidelity"/>
    <property type="evidence" value="ECO:0007669"/>
    <property type="project" value="TreeGrafter"/>
</dbReference>
<dbReference type="InterPro" id="IPR050156">
    <property type="entry name" value="TC-AMP_synthase_SUA5"/>
</dbReference>
<gene>
    <name evidence="16" type="ORF">IAB89_09775</name>
</gene>
<name>A0A9D1DFZ9_9FIRM</name>
<comment type="function">
    <text evidence="13">Required for the formation of a threonylcarbamoyl group on adenosine at position 37 (t(6)A37) in tRNAs that read codons beginning with adenine.</text>
</comment>
<evidence type="ECO:0000256" key="2">
    <source>
        <dbReference type="ARBA" id="ARBA00007663"/>
    </source>
</evidence>
<reference evidence="16" key="1">
    <citation type="submission" date="2020-10" db="EMBL/GenBank/DDBJ databases">
        <authorList>
            <person name="Gilroy R."/>
        </authorList>
    </citation>
    <scope>NUCLEOTIDE SEQUENCE</scope>
    <source>
        <strain evidence="16">ChiSxjej1B13-7958</strain>
    </source>
</reference>
<keyword evidence="10 13" id="KW-0067">ATP-binding</keyword>
<dbReference type="PIRSF" id="PIRSF004930">
    <property type="entry name" value="Tln_factor_SUA5"/>
    <property type="match status" value="1"/>
</dbReference>
<dbReference type="InterPro" id="IPR005145">
    <property type="entry name" value="Sua5_C"/>
</dbReference>
<keyword evidence="5 13" id="KW-0963">Cytoplasm</keyword>